<dbReference type="Proteomes" id="UP000030901">
    <property type="component" value="Chromosome"/>
</dbReference>
<evidence type="ECO:0000313" key="2">
    <source>
        <dbReference type="EMBL" id="AJA44609.1"/>
    </source>
</evidence>
<dbReference type="STRING" id="1267021.FPB0191_00782"/>
<reference evidence="2 3" key="1">
    <citation type="journal article" date="2014" name="Appl. Environ. Microbiol.">
        <title>Gut symbionts from distinct hosts exhibit genotoxic activity via divergent colibactin biosynthetic pathways.</title>
        <authorList>
            <person name="Engel P."/>
            <person name="Vizcaino M.I."/>
            <person name="Crawford J.M."/>
        </authorList>
    </citation>
    <scope>NUCLEOTIDE SEQUENCE [LARGE SCALE GENOMIC DNA]</scope>
    <source>
        <strain evidence="2 3">PEB0191</strain>
    </source>
</reference>
<name>A0A0A7RZ78_FRIPE</name>
<dbReference type="Gene3D" id="2.20.25.10">
    <property type="match status" value="1"/>
</dbReference>
<dbReference type="SUPFAM" id="SSF158997">
    <property type="entry name" value="Trm112p-like"/>
    <property type="match status" value="1"/>
</dbReference>
<dbReference type="KEGG" id="fpp:FPB0191_00782"/>
<dbReference type="EMBL" id="CP009056">
    <property type="protein sequence ID" value="AJA44609.1"/>
    <property type="molecule type" value="Genomic_DNA"/>
</dbReference>
<dbReference type="HOGENOM" id="CLU_155659_3_0_6"/>
<accession>A0A0A7RZ78</accession>
<evidence type="ECO:0000256" key="1">
    <source>
        <dbReference type="HAMAP-Rule" id="MF_01187"/>
    </source>
</evidence>
<comment type="similarity">
    <text evidence="1">Belongs to the UPF0434 family.</text>
</comment>
<dbReference type="InterPro" id="IPR005651">
    <property type="entry name" value="Trm112-like"/>
</dbReference>
<dbReference type="AlphaFoldDB" id="A0A0A7RZ78"/>
<dbReference type="OrthoDB" id="9812205at2"/>
<dbReference type="HAMAP" id="MF_01187">
    <property type="entry name" value="UPF0434"/>
    <property type="match status" value="1"/>
</dbReference>
<evidence type="ECO:0000313" key="3">
    <source>
        <dbReference type="Proteomes" id="UP000030901"/>
    </source>
</evidence>
<dbReference type="Pfam" id="PF03966">
    <property type="entry name" value="Trm112p"/>
    <property type="match status" value="1"/>
</dbReference>
<keyword evidence="3" id="KW-1185">Reference proteome</keyword>
<organism evidence="2 3">
    <name type="scientific">Frischella perrara</name>
    <dbReference type="NCBI Taxonomy" id="1267021"/>
    <lineage>
        <taxon>Bacteria</taxon>
        <taxon>Pseudomonadati</taxon>
        <taxon>Pseudomonadota</taxon>
        <taxon>Gammaproteobacteria</taxon>
        <taxon>Orbales</taxon>
        <taxon>Orbaceae</taxon>
        <taxon>Frischella</taxon>
    </lineage>
</organism>
<sequence>MKENLLKLLACPKCHSLLDFNKKEQQLICHQDNFIYSIIDGIPVLLEDKSIPMSPVQMDKECNI</sequence>
<protein>
    <recommendedName>
        <fullName evidence="1">UPF0434 protein FPB0191_00782</fullName>
    </recommendedName>
</protein>
<proteinExistence type="inferred from homology"/>
<gene>
    <name evidence="2" type="ORF">FPB0191_00782</name>
</gene>
<dbReference type="RefSeq" id="WP_039104171.1">
    <property type="nucleotide sequence ID" value="NZ_CP009056.1"/>
</dbReference>